<dbReference type="InterPro" id="IPR029058">
    <property type="entry name" value="AB_hydrolase_fold"/>
</dbReference>
<name>A0A0B6AAU7_PRIM2</name>
<evidence type="ECO:0000313" key="2">
    <source>
        <dbReference type="Proteomes" id="UP000031829"/>
    </source>
</evidence>
<dbReference type="Pfam" id="PF06821">
    <property type="entry name" value="Ser_hydrolase"/>
    <property type="match status" value="1"/>
</dbReference>
<protein>
    <submittedName>
        <fullName evidence="1">Putative hydrolase ydeN</fullName>
    </submittedName>
</protein>
<dbReference type="EMBL" id="CP009920">
    <property type="protein sequence ID" value="AJI20651.1"/>
    <property type="molecule type" value="Genomic_DNA"/>
</dbReference>
<dbReference type="GO" id="GO:0016787">
    <property type="term" value="F:hydrolase activity"/>
    <property type="evidence" value="ECO:0007669"/>
    <property type="project" value="UniProtKB-KW"/>
</dbReference>
<dbReference type="RefSeq" id="WP_034652989.1">
    <property type="nucleotide sequence ID" value="NZ_BCVB01000002.1"/>
</dbReference>
<accession>A0A0B6AAU7</accession>
<dbReference type="PANTHER" id="PTHR15394">
    <property type="entry name" value="SERINE HYDROLASE RBBP9"/>
    <property type="match status" value="1"/>
</dbReference>
<dbReference type="Proteomes" id="UP000031829">
    <property type="component" value="Chromosome"/>
</dbReference>
<dbReference type="KEGG" id="bmeg:BG04_4070"/>
<dbReference type="PANTHER" id="PTHR15394:SF3">
    <property type="entry name" value="SERINE HYDROLASE RBBP9"/>
    <property type="match status" value="1"/>
</dbReference>
<gene>
    <name evidence="1" type="ORF">BG04_4070</name>
</gene>
<dbReference type="HOGENOM" id="CLU_088863_3_0_9"/>
<dbReference type="SUPFAM" id="SSF53474">
    <property type="entry name" value="alpha/beta-Hydrolases"/>
    <property type="match status" value="1"/>
</dbReference>
<organism evidence="1 2">
    <name type="scientific">Priestia megaterium (strain ATCC 14581 / DSM 32 / CCUG 1817 / JCM 2506 / NBRC 15308 / NCIMB 9376 / NCTC 10342 / NRRL B-14308 / VKM B-512 / Ford 19)</name>
    <name type="common">Bacillus megaterium</name>
    <dbReference type="NCBI Taxonomy" id="1348623"/>
    <lineage>
        <taxon>Bacteria</taxon>
        <taxon>Bacillati</taxon>
        <taxon>Bacillota</taxon>
        <taxon>Bacilli</taxon>
        <taxon>Bacillales</taxon>
        <taxon>Bacillaceae</taxon>
        <taxon>Priestia</taxon>
    </lineage>
</organism>
<dbReference type="AlphaFoldDB" id="A0A0B6AAU7"/>
<dbReference type="InterPro" id="IPR010662">
    <property type="entry name" value="RBBP9/YdeN"/>
</dbReference>
<sequence>MRKQVYIIHGYGASPSNHWFPWLKEKLIADNHQVSVLHMPNSSDPKKEEWLETLANKIKNLDDNTYFVAHSLGSITLLNYLEKLNPLPGFGGFILVSGFSERLSSLSSLDPFTVKEVDYQKIISATNSRAVIAAKNDYIVPFQLSQNLSNQLDTSFYPVEKGGHFLEDDGFIAFPLVYDILNNMMKTV</sequence>
<dbReference type="Gene3D" id="3.40.50.1820">
    <property type="entry name" value="alpha/beta hydrolase"/>
    <property type="match status" value="1"/>
</dbReference>
<reference evidence="1 2" key="1">
    <citation type="journal article" date="2015" name="Genome Announc.">
        <title>Complete genome sequences for 35 biothreat assay-relevant bacillus species.</title>
        <authorList>
            <person name="Johnson S.L."/>
            <person name="Daligault H.E."/>
            <person name="Davenport K.W."/>
            <person name="Jaissle J."/>
            <person name="Frey K.G."/>
            <person name="Ladner J.T."/>
            <person name="Broomall S.M."/>
            <person name="Bishop-Lilly K.A."/>
            <person name="Bruce D.C."/>
            <person name="Gibbons H.S."/>
            <person name="Coyne S.R."/>
            <person name="Lo C.C."/>
            <person name="Meincke L."/>
            <person name="Munk A.C."/>
            <person name="Koroleva G.I."/>
            <person name="Rosenzweig C.N."/>
            <person name="Palacios G.F."/>
            <person name="Redden C.L."/>
            <person name="Minogue T.D."/>
            <person name="Chain P.S."/>
        </authorList>
    </citation>
    <scope>NUCLEOTIDE SEQUENCE [LARGE SCALE GENOMIC DNA]</scope>
    <source>
        <strain evidence="2">ATCC 14581 / DSM 32 / JCM 2506 / NBRC 15308 / NCIMB 9376 / NCTC 10342 / NRRL B-14308 / VKM B-512</strain>
    </source>
</reference>
<keyword evidence="1" id="KW-0378">Hydrolase</keyword>
<dbReference type="GeneID" id="93642096"/>
<evidence type="ECO:0000313" key="1">
    <source>
        <dbReference type="EMBL" id="AJI20651.1"/>
    </source>
</evidence>
<proteinExistence type="predicted"/>